<feature type="non-terminal residue" evidence="1">
    <location>
        <position position="70"/>
    </location>
</feature>
<evidence type="ECO:0000313" key="1">
    <source>
        <dbReference type="EMBL" id="GEU59219.1"/>
    </source>
</evidence>
<sequence length="70" mass="7605">MLDVRDDSHGGRGDGGEMWGVAARDGEWCGGSYGSGEGEYSWGSSVKLAGKVFRRRRWWPEVVRGEEAGG</sequence>
<accession>A0A6L2LDK5</accession>
<name>A0A6L2LDK5_TANCI</name>
<organism evidence="1">
    <name type="scientific">Tanacetum cinerariifolium</name>
    <name type="common">Dalmatian daisy</name>
    <name type="synonym">Chrysanthemum cinerariifolium</name>
    <dbReference type="NCBI Taxonomy" id="118510"/>
    <lineage>
        <taxon>Eukaryota</taxon>
        <taxon>Viridiplantae</taxon>
        <taxon>Streptophyta</taxon>
        <taxon>Embryophyta</taxon>
        <taxon>Tracheophyta</taxon>
        <taxon>Spermatophyta</taxon>
        <taxon>Magnoliopsida</taxon>
        <taxon>eudicotyledons</taxon>
        <taxon>Gunneridae</taxon>
        <taxon>Pentapetalae</taxon>
        <taxon>asterids</taxon>
        <taxon>campanulids</taxon>
        <taxon>Asterales</taxon>
        <taxon>Asteraceae</taxon>
        <taxon>Asteroideae</taxon>
        <taxon>Anthemideae</taxon>
        <taxon>Anthemidinae</taxon>
        <taxon>Tanacetum</taxon>
    </lineage>
</organism>
<proteinExistence type="predicted"/>
<reference evidence="1" key="1">
    <citation type="journal article" date="2019" name="Sci. Rep.">
        <title>Draft genome of Tanacetum cinerariifolium, the natural source of mosquito coil.</title>
        <authorList>
            <person name="Yamashiro T."/>
            <person name="Shiraishi A."/>
            <person name="Satake H."/>
            <person name="Nakayama K."/>
        </authorList>
    </citation>
    <scope>NUCLEOTIDE SEQUENCE</scope>
</reference>
<comment type="caution">
    <text evidence="1">The sequence shown here is derived from an EMBL/GenBank/DDBJ whole genome shotgun (WGS) entry which is preliminary data.</text>
</comment>
<gene>
    <name evidence="1" type="ORF">Tci_031197</name>
</gene>
<dbReference type="AlphaFoldDB" id="A0A6L2LDK5"/>
<dbReference type="EMBL" id="BKCJ010004134">
    <property type="protein sequence ID" value="GEU59219.1"/>
    <property type="molecule type" value="Genomic_DNA"/>
</dbReference>
<protein>
    <submittedName>
        <fullName evidence="1">Uncharacterized protein</fullName>
    </submittedName>
</protein>